<dbReference type="PROSITE" id="PS50109">
    <property type="entry name" value="HIS_KIN"/>
    <property type="match status" value="1"/>
</dbReference>
<keyword evidence="3" id="KW-0597">Phosphoprotein</keyword>
<comment type="catalytic activity">
    <reaction evidence="1">
        <text>ATP + protein L-histidine = ADP + protein N-phospho-L-histidine.</text>
        <dbReference type="EC" id="2.7.13.3"/>
    </reaction>
</comment>
<keyword evidence="7" id="KW-0472">Membrane</keyword>
<dbReference type="GO" id="GO:0000155">
    <property type="term" value="F:phosphorelay sensor kinase activity"/>
    <property type="evidence" value="ECO:0007669"/>
    <property type="project" value="InterPro"/>
</dbReference>
<feature type="transmembrane region" description="Helical" evidence="7">
    <location>
        <begin position="106"/>
        <end position="126"/>
    </location>
</feature>
<feature type="transmembrane region" description="Helical" evidence="7">
    <location>
        <begin position="29"/>
        <end position="49"/>
    </location>
</feature>
<dbReference type="SMART" id="SM00388">
    <property type="entry name" value="HisKA"/>
    <property type="match status" value="1"/>
</dbReference>
<name>A0A918URP2_9BACT</name>
<keyword evidence="6" id="KW-0902">Two-component regulatory system</keyword>
<evidence type="ECO:0000256" key="3">
    <source>
        <dbReference type="ARBA" id="ARBA00022553"/>
    </source>
</evidence>
<evidence type="ECO:0000313" key="10">
    <source>
        <dbReference type="Proteomes" id="UP000619457"/>
    </source>
</evidence>
<reference evidence="9" key="2">
    <citation type="submission" date="2020-09" db="EMBL/GenBank/DDBJ databases">
        <authorList>
            <person name="Sun Q."/>
            <person name="Kim S."/>
        </authorList>
    </citation>
    <scope>NUCLEOTIDE SEQUENCE</scope>
    <source>
        <strain evidence="9">KCTC 12368</strain>
    </source>
</reference>
<dbReference type="Gene3D" id="3.30.565.10">
    <property type="entry name" value="Histidine kinase-like ATPase, C-terminal domain"/>
    <property type="match status" value="1"/>
</dbReference>
<dbReference type="SUPFAM" id="SSF47384">
    <property type="entry name" value="Homodimeric domain of signal transducing histidine kinase"/>
    <property type="match status" value="1"/>
</dbReference>
<dbReference type="EMBL" id="BMWX01000003">
    <property type="protein sequence ID" value="GGZ28782.1"/>
    <property type="molecule type" value="Genomic_DNA"/>
</dbReference>
<dbReference type="AlphaFoldDB" id="A0A918URP2"/>
<dbReference type="InterPro" id="IPR050736">
    <property type="entry name" value="Sensor_HK_Regulatory"/>
</dbReference>
<comment type="caution">
    <text evidence="9">The sequence shown here is derived from an EMBL/GenBank/DDBJ whole genome shotgun (WGS) entry which is preliminary data.</text>
</comment>
<feature type="transmembrane region" description="Helical" evidence="7">
    <location>
        <begin position="56"/>
        <end position="77"/>
    </location>
</feature>
<accession>A0A918URP2</accession>
<reference evidence="9" key="1">
    <citation type="journal article" date="2014" name="Int. J. Syst. Evol. Microbiol.">
        <title>Complete genome sequence of Corynebacterium casei LMG S-19264T (=DSM 44701T), isolated from a smear-ripened cheese.</title>
        <authorList>
            <consortium name="US DOE Joint Genome Institute (JGI-PGF)"/>
            <person name="Walter F."/>
            <person name="Albersmeier A."/>
            <person name="Kalinowski J."/>
            <person name="Ruckert C."/>
        </authorList>
    </citation>
    <scope>NUCLEOTIDE SEQUENCE</scope>
    <source>
        <strain evidence="9">KCTC 12368</strain>
    </source>
</reference>
<gene>
    <name evidence="9" type="ORF">GCM10007049_22260</name>
</gene>
<dbReference type="InterPro" id="IPR005467">
    <property type="entry name" value="His_kinase_dom"/>
</dbReference>
<sequence length="418" mass="47339">METKIFISAAFIAVIYMISMTVFNLLLGQYLLAGVIFFASGLILGYYLIARRRTEFTTGINFLSLMAYPVLAFNFYYNDGVNGPTFFIFLMVLSIIICVQNKESYWFWGSYNLLFFIILAYIGIFHPHQIPTNYPDEEIRFMDITITYLFCLLSIIGIISALKWNYLQQKEISEQKGLALKKANKELSRSNLQKNKIIALISHDLKSPLLSITNVLEIMNEGQLDPEEETAVKKELLIMASNAQKLTEEILEWATVELKNDLPQFKMVDIRKKFQTIMQTYSSLAQQKGLSLNISFEGSTVIPADIDRLLLIIRNLLQNAIKFTPKGGQIQFIFKNNEQGIFIIITDNGTGIAKEKLGKLFEMNFSSSPGTAEEKGTGLGLYISNENAKRIGASLLVESELDEGSTFTLKLPKQPVFH</sequence>
<dbReference type="SUPFAM" id="SSF55874">
    <property type="entry name" value="ATPase domain of HSP90 chaperone/DNA topoisomerase II/histidine kinase"/>
    <property type="match status" value="1"/>
</dbReference>
<evidence type="ECO:0000256" key="4">
    <source>
        <dbReference type="ARBA" id="ARBA00022679"/>
    </source>
</evidence>
<dbReference type="PRINTS" id="PR00344">
    <property type="entry name" value="BCTRLSENSOR"/>
</dbReference>
<keyword evidence="7" id="KW-0812">Transmembrane</keyword>
<dbReference type="CDD" id="cd00082">
    <property type="entry name" value="HisKA"/>
    <property type="match status" value="1"/>
</dbReference>
<dbReference type="Gene3D" id="1.10.287.130">
    <property type="match status" value="1"/>
</dbReference>
<dbReference type="SMART" id="SM00387">
    <property type="entry name" value="HATPase_c"/>
    <property type="match status" value="1"/>
</dbReference>
<dbReference type="PANTHER" id="PTHR43711">
    <property type="entry name" value="TWO-COMPONENT HISTIDINE KINASE"/>
    <property type="match status" value="1"/>
</dbReference>
<dbReference type="CDD" id="cd00075">
    <property type="entry name" value="HATPase"/>
    <property type="match status" value="1"/>
</dbReference>
<evidence type="ECO:0000256" key="1">
    <source>
        <dbReference type="ARBA" id="ARBA00000085"/>
    </source>
</evidence>
<evidence type="ECO:0000259" key="8">
    <source>
        <dbReference type="PROSITE" id="PS50109"/>
    </source>
</evidence>
<dbReference type="InterPro" id="IPR003594">
    <property type="entry name" value="HATPase_dom"/>
</dbReference>
<feature type="domain" description="Histidine kinase" evidence="8">
    <location>
        <begin position="200"/>
        <end position="415"/>
    </location>
</feature>
<dbReference type="Pfam" id="PF02518">
    <property type="entry name" value="HATPase_c"/>
    <property type="match status" value="1"/>
</dbReference>
<protein>
    <recommendedName>
        <fullName evidence="2">histidine kinase</fullName>
        <ecNumber evidence="2">2.7.13.3</ecNumber>
    </recommendedName>
</protein>
<dbReference type="RefSeq" id="WP_157492582.1">
    <property type="nucleotide sequence ID" value="NZ_BMWX01000003.1"/>
</dbReference>
<dbReference type="InterPro" id="IPR003661">
    <property type="entry name" value="HisK_dim/P_dom"/>
</dbReference>
<dbReference type="Proteomes" id="UP000619457">
    <property type="component" value="Unassembled WGS sequence"/>
</dbReference>
<feature type="transmembrane region" description="Helical" evidence="7">
    <location>
        <begin position="83"/>
        <end position="99"/>
    </location>
</feature>
<organism evidence="9 10">
    <name type="scientific">Echinicola pacifica</name>
    <dbReference type="NCBI Taxonomy" id="346377"/>
    <lineage>
        <taxon>Bacteria</taxon>
        <taxon>Pseudomonadati</taxon>
        <taxon>Bacteroidota</taxon>
        <taxon>Cytophagia</taxon>
        <taxon>Cytophagales</taxon>
        <taxon>Cyclobacteriaceae</taxon>
        <taxon>Echinicola</taxon>
    </lineage>
</organism>
<proteinExistence type="predicted"/>
<dbReference type="InterPro" id="IPR036097">
    <property type="entry name" value="HisK_dim/P_sf"/>
</dbReference>
<dbReference type="InterPro" id="IPR036890">
    <property type="entry name" value="HATPase_C_sf"/>
</dbReference>
<feature type="transmembrane region" description="Helical" evidence="7">
    <location>
        <begin position="5"/>
        <end position="23"/>
    </location>
</feature>
<evidence type="ECO:0000256" key="2">
    <source>
        <dbReference type="ARBA" id="ARBA00012438"/>
    </source>
</evidence>
<keyword evidence="5" id="KW-0418">Kinase</keyword>
<keyword evidence="10" id="KW-1185">Reference proteome</keyword>
<keyword evidence="7" id="KW-1133">Transmembrane helix</keyword>
<feature type="transmembrane region" description="Helical" evidence="7">
    <location>
        <begin position="146"/>
        <end position="166"/>
    </location>
</feature>
<evidence type="ECO:0000256" key="6">
    <source>
        <dbReference type="ARBA" id="ARBA00023012"/>
    </source>
</evidence>
<evidence type="ECO:0000313" key="9">
    <source>
        <dbReference type="EMBL" id="GGZ28782.1"/>
    </source>
</evidence>
<evidence type="ECO:0000256" key="7">
    <source>
        <dbReference type="SAM" id="Phobius"/>
    </source>
</evidence>
<dbReference type="PANTHER" id="PTHR43711:SF1">
    <property type="entry name" value="HISTIDINE KINASE 1"/>
    <property type="match status" value="1"/>
</dbReference>
<evidence type="ECO:0000256" key="5">
    <source>
        <dbReference type="ARBA" id="ARBA00022777"/>
    </source>
</evidence>
<dbReference type="EC" id="2.7.13.3" evidence="2"/>
<dbReference type="InterPro" id="IPR004358">
    <property type="entry name" value="Sig_transdc_His_kin-like_C"/>
</dbReference>
<keyword evidence="4" id="KW-0808">Transferase</keyword>